<proteinExistence type="predicted"/>
<dbReference type="EMBL" id="PFFQ01000019">
    <property type="protein sequence ID" value="PIW17876.1"/>
    <property type="molecule type" value="Genomic_DNA"/>
</dbReference>
<evidence type="ECO:0000313" key="2">
    <source>
        <dbReference type="Proteomes" id="UP000231019"/>
    </source>
</evidence>
<name>A0A2M7G749_9BACT</name>
<accession>A0A2M7G749</accession>
<protein>
    <submittedName>
        <fullName evidence="1">Uncharacterized protein</fullName>
    </submittedName>
</protein>
<evidence type="ECO:0000313" key="1">
    <source>
        <dbReference type="EMBL" id="PIW17876.1"/>
    </source>
</evidence>
<comment type="caution">
    <text evidence="1">The sequence shown here is derived from an EMBL/GenBank/DDBJ whole genome shotgun (WGS) entry which is preliminary data.</text>
</comment>
<gene>
    <name evidence="1" type="ORF">COW36_07350</name>
</gene>
<sequence length="68" mass="7753">MARTHAFPEQPGMPGRVYQMIQNQMEIELSIREAEAAGINPAEREKLNQYLRQLGQDSGFYLCLPAED</sequence>
<organism evidence="1 2">
    <name type="scientific">bacterium (Candidatus Blackallbacteria) CG17_big_fil_post_rev_8_21_14_2_50_48_46</name>
    <dbReference type="NCBI Taxonomy" id="2014261"/>
    <lineage>
        <taxon>Bacteria</taxon>
        <taxon>Candidatus Blackallbacteria</taxon>
    </lineage>
</organism>
<dbReference type="AlphaFoldDB" id="A0A2M7G749"/>
<reference evidence="1 2" key="1">
    <citation type="submission" date="2017-09" db="EMBL/GenBank/DDBJ databases">
        <title>Depth-based differentiation of microbial function through sediment-hosted aquifers and enrichment of novel symbionts in the deep terrestrial subsurface.</title>
        <authorList>
            <person name="Probst A.J."/>
            <person name="Ladd B."/>
            <person name="Jarett J.K."/>
            <person name="Geller-Mcgrath D.E."/>
            <person name="Sieber C.M."/>
            <person name="Emerson J.B."/>
            <person name="Anantharaman K."/>
            <person name="Thomas B.C."/>
            <person name="Malmstrom R."/>
            <person name="Stieglmeier M."/>
            <person name="Klingl A."/>
            <person name="Woyke T."/>
            <person name="Ryan C.M."/>
            <person name="Banfield J.F."/>
        </authorList>
    </citation>
    <scope>NUCLEOTIDE SEQUENCE [LARGE SCALE GENOMIC DNA]</scope>
    <source>
        <strain evidence="1">CG17_big_fil_post_rev_8_21_14_2_50_48_46</strain>
    </source>
</reference>
<dbReference type="Proteomes" id="UP000231019">
    <property type="component" value="Unassembled WGS sequence"/>
</dbReference>